<feature type="compositionally biased region" description="Basic and acidic residues" evidence="1">
    <location>
        <begin position="58"/>
        <end position="71"/>
    </location>
</feature>
<proteinExistence type="predicted"/>
<dbReference type="GO" id="GO:0016787">
    <property type="term" value="F:hydrolase activity"/>
    <property type="evidence" value="ECO:0007669"/>
    <property type="project" value="UniProtKB-KW"/>
</dbReference>
<gene>
    <name evidence="3" type="ORF">GJR97_12830</name>
</gene>
<dbReference type="InterPro" id="IPR050228">
    <property type="entry name" value="Carboxylesterase_BioH"/>
</dbReference>
<dbReference type="Proteomes" id="UP000476511">
    <property type="component" value="Unassembled WGS sequence"/>
</dbReference>
<reference evidence="3 4" key="1">
    <citation type="submission" date="2019-11" db="EMBL/GenBank/DDBJ databases">
        <title>Agromyces kandeliae sp. nov., isolated from mangrove soil.</title>
        <authorList>
            <person name="Wang R."/>
        </authorList>
    </citation>
    <scope>NUCLEOTIDE SEQUENCE [LARGE SCALE GENOMIC DNA]</scope>
    <source>
        <strain evidence="3 4">Q22</strain>
    </source>
</reference>
<dbReference type="AlphaFoldDB" id="A0A6L5R3G3"/>
<evidence type="ECO:0000259" key="2">
    <source>
        <dbReference type="Pfam" id="PF12697"/>
    </source>
</evidence>
<dbReference type="SUPFAM" id="SSF53474">
    <property type="entry name" value="alpha/beta-Hydrolases"/>
    <property type="match status" value="1"/>
</dbReference>
<dbReference type="EMBL" id="WKJD01000018">
    <property type="protein sequence ID" value="MRX44606.1"/>
    <property type="molecule type" value="Genomic_DNA"/>
</dbReference>
<dbReference type="PANTHER" id="PTHR43194:SF2">
    <property type="entry name" value="PEROXISOMAL MEMBRANE PROTEIN LPX1"/>
    <property type="match status" value="1"/>
</dbReference>
<feature type="domain" description="AB hydrolase-1" evidence="2">
    <location>
        <begin position="108"/>
        <end position="348"/>
    </location>
</feature>
<name>A0A6L5R3G3_9MICO</name>
<comment type="caution">
    <text evidence="3">The sequence shown here is derived from an EMBL/GenBank/DDBJ whole genome shotgun (WGS) entry which is preliminary data.</text>
</comment>
<dbReference type="InterPro" id="IPR029058">
    <property type="entry name" value="AB_hydrolase_fold"/>
</dbReference>
<organism evidence="3 4">
    <name type="scientific">Agromyces kandeliae</name>
    <dbReference type="NCBI Taxonomy" id="2666141"/>
    <lineage>
        <taxon>Bacteria</taxon>
        <taxon>Bacillati</taxon>
        <taxon>Actinomycetota</taxon>
        <taxon>Actinomycetes</taxon>
        <taxon>Micrococcales</taxon>
        <taxon>Microbacteriaceae</taxon>
        <taxon>Agromyces</taxon>
    </lineage>
</organism>
<keyword evidence="4" id="KW-1185">Reference proteome</keyword>
<dbReference type="Pfam" id="PF12697">
    <property type="entry name" value="Abhydrolase_6"/>
    <property type="match status" value="1"/>
</dbReference>
<dbReference type="InterPro" id="IPR000073">
    <property type="entry name" value="AB_hydrolase_1"/>
</dbReference>
<accession>A0A6L5R3G3</accession>
<feature type="compositionally biased region" description="Polar residues" evidence="1">
    <location>
        <begin position="43"/>
        <end position="52"/>
    </location>
</feature>
<dbReference type="Gene3D" id="3.40.50.1820">
    <property type="entry name" value="alpha/beta hydrolase"/>
    <property type="match status" value="1"/>
</dbReference>
<keyword evidence="3" id="KW-0378">Hydrolase</keyword>
<protein>
    <submittedName>
        <fullName evidence="3">Alpha/beta fold hydrolase</fullName>
    </submittedName>
</protein>
<evidence type="ECO:0000313" key="4">
    <source>
        <dbReference type="Proteomes" id="UP000476511"/>
    </source>
</evidence>
<evidence type="ECO:0000313" key="3">
    <source>
        <dbReference type="EMBL" id="MRX44606.1"/>
    </source>
</evidence>
<sequence length="356" mass="37778">MLPPPTDIPATDDTARRGIRPPPLHGEARARTAGPYRRAATRVSLTTDSTDAPTPPRSDADQSDGRPDRRSPPPTQARPAREDRMSHTVISHDGASIAYDREGEGPPVVLVGGAFQFRAFDPATKQLATHLAKRGYTVVNYDRRGRGESAHDVPMGLHETLADLRAIVAELQRIHELGEGVALFGNSSGGAIALAAAAHGLPVTAIVAFEVPIGAEQGHEGAEFLDGIRERVAGDDPDAVVEYFMKDMPPDWLEQAKGTPAWPLMVRIGPSLEADAESLAWAQSAPHAELLGSIQAPTLVLVGEEEAPNGMAPAADAIVAAMPHAERGTVPAVQHSWQPESMAGAIADFLDAHVER</sequence>
<dbReference type="PANTHER" id="PTHR43194">
    <property type="entry name" value="HYDROLASE ALPHA/BETA FOLD FAMILY"/>
    <property type="match status" value="1"/>
</dbReference>
<evidence type="ECO:0000256" key="1">
    <source>
        <dbReference type="SAM" id="MobiDB-lite"/>
    </source>
</evidence>
<feature type="region of interest" description="Disordered" evidence="1">
    <location>
        <begin position="1"/>
        <end position="88"/>
    </location>
</feature>